<keyword evidence="1" id="KW-0812">Transmembrane</keyword>
<name>A0A934QEH7_9MICO</name>
<feature type="transmembrane region" description="Helical" evidence="1">
    <location>
        <begin position="292"/>
        <end position="311"/>
    </location>
</feature>
<dbReference type="AlphaFoldDB" id="A0A934QEH7"/>
<evidence type="ECO:0000313" key="2">
    <source>
        <dbReference type="EMBL" id="MBK0421642.1"/>
    </source>
</evidence>
<proteinExistence type="predicted"/>
<feature type="transmembrane region" description="Helical" evidence="1">
    <location>
        <begin position="267"/>
        <end position="285"/>
    </location>
</feature>
<gene>
    <name evidence="2" type="ORF">JD292_06100</name>
</gene>
<feature type="transmembrane region" description="Helical" evidence="1">
    <location>
        <begin position="344"/>
        <end position="364"/>
    </location>
</feature>
<organism evidence="2 3">
    <name type="scientific">Leucobacter edaphi</name>
    <dbReference type="NCBI Taxonomy" id="2796472"/>
    <lineage>
        <taxon>Bacteria</taxon>
        <taxon>Bacillati</taxon>
        <taxon>Actinomycetota</taxon>
        <taxon>Actinomycetes</taxon>
        <taxon>Micrococcales</taxon>
        <taxon>Microbacteriaceae</taxon>
        <taxon>Leucobacter</taxon>
    </lineage>
</organism>
<feature type="transmembrane region" description="Helical" evidence="1">
    <location>
        <begin position="189"/>
        <end position="205"/>
    </location>
</feature>
<feature type="transmembrane region" description="Helical" evidence="1">
    <location>
        <begin position="317"/>
        <end position="339"/>
    </location>
</feature>
<feature type="transmembrane region" description="Helical" evidence="1">
    <location>
        <begin position="212"/>
        <end position="234"/>
    </location>
</feature>
<keyword evidence="1" id="KW-1133">Transmembrane helix</keyword>
<protein>
    <recommendedName>
        <fullName evidence="4">Glycosyltransferase RgtA/B/C/D-like domain-containing protein</fullName>
    </recommendedName>
</protein>
<sequence>MNRETALPALKRGLPLAAASATLSAVFLVFFSSTTSFLNPWYGGDSGIFRLIGTAMAHGKSLYVDIWDHKGPALFAIEWLAQVICSGRNGIFLVQLVSLSVALFLLGLIARRFLGPVLTVVALVLFLALLSPLFEFGNLSEELSLPYTMFVLWALTRPFHDRRGEVPLPLLALSGGALAFIFFLRLNNAAGIIAAFIAYFIYVLVMRRRFWVPMLVSLAGFFLVCGLFLGYFALAGSLQEMIHATFIFNFEYAKESPSGYAKLLANGYLFVTIGLAALTVLGGLVDAQRNRRYWYVLLTAALAVVGCTAVLSSTTGYFHYLQLLVPGAAIGAILILQLFTESRVWLAAVAALALSAMLLVPFGASTAQRSVAGNEAPFAANVHAILDRVPEAERGEVFTWDLPSTYYLVADTLPVHRFFMLQEWWGNTDPIVYSELREFFAKTPPKWVVTPAKGIEQPEFSALLQAEYTPVAREGGIVLHERKP</sequence>
<comment type="caution">
    <text evidence="2">The sequence shown here is derived from an EMBL/GenBank/DDBJ whole genome shotgun (WGS) entry which is preliminary data.</text>
</comment>
<keyword evidence="3" id="KW-1185">Reference proteome</keyword>
<feature type="transmembrane region" description="Helical" evidence="1">
    <location>
        <begin position="117"/>
        <end position="137"/>
    </location>
</feature>
<evidence type="ECO:0000313" key="3">
    <source>
        <dbReference type="Proteomes" id="UP000618733"/>
    </source>
</evidence>
<evidence type="ECO:0008006" key="4">
    <source>
        <dbReference type="Google" id="ProtNLM"/>
    </source>
</evidence>
<dbReference type="Proteomes" id="UP000618733">
    <property type="component" value="Unassembled WGS sequence"/>
</dbReference>
<accession>A0A934QEH7</accession>
<dbReference type="EMBL" id="JAEHOI010000005">
    <property type="protein sequence ID" value="MBK0421642.1"/>
    <property type="molecule type" value="Genomic_DNA"/>
</dbReference>
<reference evidence="2" key="1">
    <citation type="submission" date="2020-12" db="EMBL/GenBank/DDBJ databases">
        <title>Leucobacter sp. CAS2, isolated from Chromium sludge.</title>
        <authorList>
            <person name="Xu Z."/>
        </authorList>
    </citation>
    <scope>NUCLEOTIDE SEQUENCE</scope>
    <source>
        <strain evidence="2">CSA2</strain>
    </source>
</reference>
<evidence type="ECO:0000256" key="1">
    <source>
        <dbReference type="SAM" id="Phobius"/>
    </source>
</evidence>
<feature type="transmembrane region" description="Helical" evidence="1">
    <location>
        <begin position="90"/>
        <end position="110"/>
    </location>
</feature>
<feature type="transmembrane region" description="Helical" evidence="1">
    <location>
        <begin position="12"/>
        <end position="31"/>
    </location>
</feature>
<keyword evidence="1" id="KW-0472">Membrane</keyword>
<dbReference type="RefSeq" id="WP_200131849.1">
    <property type="nucleotide sequence ID" value="NZ_JAEHOI010000005.1"/>
</dbReference>